<proteinExistence type="predicted"/>
<sequence>METYPIIRPPKGEATLRLIHANPRYSKLNAKARYGDAFPPINQGESTEATTLYVPVDIVIDFFDQRGRLLDYFHYVTEADHTSFLIFGHHRIMLVTIKDK</sequence>
<evidence type="ECO:0008006" key="3">
    <source>
        <dbReference type="Google" id="ProtNLM"/>
    </source>
</evidence>
<keyword evidence="2" id="KW-1185">Reference proteome</keyword>
<comment type="caution">
    <text evidence="1">The sequence shown here is derived from an EMBL/GenBank/DDBJ whole genome shotgun (WGS) entry which is preliminary data.</text>
</comment>
<reference evidence="2" key="1">
    <citation type="journal article" date="2019" name="Int. J. Syst. Evol. Microbiol.">
        <title>The Global Catalogue of Microorganisms (GCM) 10K type strain sequencing project: providing services to taxonomists for standard genome sequencing and annotation.</title>
        <authorList>
            <consortium name="The Broad Institute Genomics Platform"/>
            <consortium name="The Broad Institute Genome Sequencing Center for Infectious Disease"/>
            <person name="Wu L."/>
            <person name="Ma J."/>
        </authorList>
    </citation>
    <scope>NUCLEOTIDE SEQUENCE [LARGE SCALE GENOMIC DNA]</scope>
    <source>
        <strain evidence="2">CCM 7282</strain>
    </source>
</reference>
<accession>A0ABQ1NKT0</accession>
<dbReference type="EMBL" id="BMCJ01000001">
    <property type="protein sequence ID" value="GGC79663.1"/>
    <property type="molecule type" value="Genomic_DNA"/>
</dbReference>
<evidence type="ECO:0000313" key="2">
    <source>
        <dbReference type="Proteomes" id="UP000619534"/>
    </source>
</evidence>
<protein>
    <recommendedName>
        <fullName evidence="3">DUF4397 domain-containing protein</fullName>
    </recommendedName>
</protein>
<gene>
    <name evidence="1" type="ORF">GCM10007216_07700</name>
</gene>
<organism evidence="1 2">
    <name type="scientific">Thalassobacillus devorans</name>
    <dbReference type="NCBI Taxonomy" id="279813"/>
    <lineage>
        <taxon>Bacteria</taxon>
        <taxon>Bacillati</taxon>
        <taxon>Bacillota</taxon>
        <taxon>Bacilli</taxon>
        <taxon>Bacillales</taxon>
        <taxon>Bacillaceae</taxon>
        <taxon>Thalassobacillus</taxon>
    </lineage>
</organism>
<dbReference type="Proteomes" id="UP000619534">
    <property type="component" value="Unassembled WGS sequence"/>
</dbReference>
<evidence type="ECO:0000313" key="1">
    <source>
        <dbReference type="EMBL" id="GGC79663.1"/>
    </source>
</evidence>
<name>A0ABQ1NKT0_9BACI</name>